<feature type="domain" description="Release factor glutamine methyltransferase N-terminal" evidence="7">
    <location>
        <begin position="16"/>
        <end position="72"/>
    </location>
</feature>
<proteinExistence type="inferred from homology"/>
<evidence type="ECO:0000256" key="2">
    <source>
        <dbReference type="ARBA" id="ARBA00022679"/>
    </source>
</evidence>
<dbReference type="CDD" id="cd02440">
    <property type="entry name" value="AdoMet_MTases"/>
    <property type="match status" value="1"/>
</dbReference>
<dbReference type="PANTHER" id="PTHR18895:SF74">
    <property type="entry name" value="MTRF1L RELEASE FACTOR GLUTAMINE METHYLTRANSFERASE"/>
    <property type="match status" value="1"/>
</dbReference>
<comment type="similarity">
    <text evidence="5">Belongs to the protein N5-glutamine methyltransferase family. PrmC subfamily.</text>
</comment>
<feature type="binding site" evidence="5">
    <location>
        <position position="182"/>
    </location>
    <ligand>
        <name>S-adenosyl-L-methionine</name>
        <dbReference type="ChEBI" id="CHEBI:59789"/>
    </ligand>
</feature>
<dbReference type="PANTHER" id="PTHR18895">
    <property type="entry name" value="HEMK METHYLTRANSFERASE"/>
    <property type="match status" value="1"/>
</dbReference>
<comment type="function">
    <text evidence="5">Methylates the class 1 translation termination release factors RF1/PrfA and RF2/PrfB on the glutamine residue of the universally conserved GGQ motif.</text>
</comment>
<dbReference type="GO" id="GO:0102559">
    <property type="term" value="F:peptide chain release factor N(5)-glutamine methyltransferase activity"/>
    <property type="evidence" value="ECO:0007669"/>
    <property type="project" value="UniProtKB-EC"/>
</dbReference>
<evidence type="ECO:0000313" key="8">
    <source>
        <dbReference type="EMBL" id="MBN7795319.1"/>
    </source>
</evidence>
<keyword evidence="3 5" id="KW-0949">S-adenosyl-L-methionine</keyword>
<feature type="binding site" evidence="5">
    <location>
        <position position="139"/>
    </location>
    <ligand>
        <name>S-adenosyl-L-methionine</name>
        <dbReference type="ChEBI" id="CHEBI:59789"/>
    </ligand>
</feature>
<gene>
    <name evidence="5 8" type="primary">prmC</name>
    <name evidence="8" type="ORF">JYP50_01875</name>
</gene>
<dbReference type="Proteomes" id="UP000664303">
    <property type="component" value="Unassembled WGS sequence"/>
</dbReference>
<dbReference type="InterPro" id="IPR050320">
    <property type="entry name" value="N5-glutamine_MTase"/>
</dbReference>
<dbReference type="HAMAP" id="MF_02126">
    <property type="entry name" value="RF_methyltr_PrmC"/>
    <property type="match status" value="1"/>
</dbReference>
<comment type="caution">
    <text evidence="8">The sequence shown here is derived from an EMBL/GenBank/DDBJ whole genome shotgun (WGS) entry which is preliminary data.</text>
</comment>
<protein>
    <recommendedName>
        <fullName evidence="5">Release factor glutamine methyltransferase</fullName>
        <shortName evidence="5">RF MTase</shortName>
        <ecNumber evidence="5">2.1.1.297</ecNumber>
    </recommendedName>
    <alternativeName>
        <fullName evidence="5">N5-glutamine methyltransferase PrmC</fullName>
    </alternativeName>
    <alternativeName>
        <fullName evidence="5">Protein-(glutamine-N5) MTase PrmC</fullName>
    </alternativeName>
    <alternativeName>
        <fullName evidence="5">Protein-glutamine N-methyltransferase PrmC</fullName>
    </alternativeName>
</protein>
<dbReference type="InterPro" id="IPR002052">
    <property type="entry name" value="DNA_methylase_N6_adenine_CS"/>
</dbReference>
<dbReference type="InterPro" id="IPR019874">
    <property type="entry name" value="RF_methyltr_PrmC"/>
</dbReference>
<sequence>MSTVRGLLGLAAGLDSDSAALDAEVLLCHCLDKPRSWLYTWPEKNVDPAIEARYRELMARRAAGHPVAHLTGRRDFWSLELEVTADTLIPRPDTETLVAWALELPLPDIARVADLGTGSGAIALALATERPRWAVTATDASAAALAVAGRNAERLCPGRVRLLEGSWFAPLAGERFDLVVSNPPYVEAGDRHLARGDVRFEPRSALAAGPEGLDDLSHIARNAPAYILPGGYLLLEHGCDQGEPVRALLRQAGFEAVNTRRDLGGLERITGGRRRAQ</sequence>
<organism evidence="8 9">
    <name type="scientific">Parahaliea mediterranea</name>
    <dbReference type="NCBI Taxonomy" id="651086"/>
    <lineage>
        <taxon>Bacteria</taxon>
        <taxon>Pseudomonadati</taxon>
        <taxon>Pseudomonadota</taxon>
        <taxon>Gammaproteobacteria</taxon>
        <taxon>Cellvibrionales</taxon>
        <taxon>Halieaceae</taxon>
        <taxon>Parahaliea</taxon>
    </lineage>
</organism>
<dbReference type="InterPro" id="IPR004556">
    <property type="entry name" value="HemK-like"/>
</dbReference>
<dbReference type="Pfam" id="PF05175">
    <property type="entry name" value="MTS"/>
    <property type="match status" value="1"/>
</dbReference>
<dbReference type="EC" id="2.1.1.297" evidence="5"/>
<evidence type="ECO:0000259" key="7">
    <source>
        <dbReference type="Pfam" id="PF17827"/>
    </source>
</evidence>
<dbReference type="EMBL" id="JAFKCZ010000001">
    <property type="protein sequence ID" value="MBN7795319.1"/>
    <property type="molecule type" value="Genomic_DNA"/>
</dbReference>
<dbReference type="SUPFAM" id="SSF53335">
    <property type="entry name" value="S-adenosyl-L-methionine-dependent methyltransferases"/>
    <property type="match status" value="1"/>
</dbReference>
<reference evidence="8" key="1">
    <citation type="submission" date="2021-02" db="EMBL/GenBank/DDBJ databases">
        <title>PHA producing bacteria isolated from coastal sediment in Guangdong, Shenzhen.</title>
        <authorList>
            <person name="Zheng W."/>
            <person name="Yu S."/>
            <person name="Huang Y."/>
        </authorList>
    </citation>
    <scope>NUCLEOTIDE SEQUENCE</scope>
    <source>
        <strain evidence="8">TN14-10</strain>
    </source>
</reference>
<evidence type="ECO:0000259" key="6">
    <source>
        <dbReference type="Pfam" id="PF05175"/>
    </source>
</evidence>
<feature type="binding site" evidence="5">
    <location>
        <begin position="116"/>
        <end position="120"/>
    </location>
    <ligand>
        <name>S-adenosyl-L-methionine</name>
        <dbReference type="ChEBI" id="CHEBI:59789"/>
    </ligand>
</feature>
<dbReference type="NCBIfam" id="TIGR00536">
    <property type="entry name" value="hemK_fam"/>
    <property type="match status" value="1"/>
</dbReference>
<dbReference type="GO" id="GO:0032259">
    <property type="term" value="P:methylation"/>
    <property type="evidence" value="ECO:0007669"/>
    <property type="project" value="UniProtKB-KW"/>
</dbReference>
<dbReference type="InterPro" id="IPR029063">
    <property type="entry name" value="SAM-dependent_MTases_sf"/>
</dbReference>
<name>A0A939DC28_9GAMM</name>
<evidence type="ECO:0000256" key="3">
    <source>
        <dbReference type="ARBA" id="ARBA00022691"/>
    </source>
</evidence>
<evidence type="ECO:0000256" key="1">
    <source>
        <dbReference type="ARBA" id="ARBA00022603"/>
    </source>
</evidence>
<keyword evidence="9" id="KW-1185">Reference proteome</keyword>
<dbReference type="InterPro" id="IPR007848">
    <property type="entry name" value="Small_mtfrase_dom"/>
</dbReference>
<dbReference type="PROSITE" id="PS00092">
    <property type="entry name" value="N6_MTASE"/>
    <property type="match status" value="1"/>
</dbReference>
<accession>A0A939DC28</accession>
<keyword evidence="1 5" id="KW-0489">Methyltransferase</keyword>
<dbReference type="Gene3D" id="1.10.8.10">
    <property type="entry name" value="DNA helicase RuvA subunit, C-terminal domain"/>
    <property type="match status" value="1"/>
</dbReference>
<feature type="binding site" evidence="5">
    <location>
        <begin position="182"/>
        <end position="185"/>
    </location>
    <ligand>
        <name>substrate</name>
    </ligand>
</feature>
<dbReference type="GO" id="GO:0003676">
    <property type="term" value="F:nucleic acid binding"/>
    <property type="evidence" value="ECO:0007669"/>
    <property type="project" value="InterPro"/>
</dbReference>
<feature type="binding site" evidence="5">
    <location>
        <position position="167"/>
    </location>
    <ligand>
        <name>S-adenosyl-L-methionine</name>
        <dbReference type="ChEBI" id="CHEBI:59789"/>
    </ligand>
</feature>
<dbReference type="AlphaFoldDB" id="A0A939DC28"/>
<dbReference type="Gene3D" id="3.40.50.150">
    <property type="entry name" value="Vaccinia Virus protein VP39"/>
    <property type="match status" value="1"/>
</dbReference>
<dbReference type="InterPro" id="IPR040758">
    <property type="entry name" value="PrmC_N"/>
</dbReference>
<evidence type="ECO:0000313" key="9">
    <source>
        <dbReference type="Proteomes" id="UP000664303"/>
    </source>
</evidence>
<dbReference type="NCBIfam" id="TIGR03534">
    <property type="entry name" value="RF_mod_PrmC"/>
    <property type="match status" value="1"/>
</dbReference>
<dbReference type="Pfam" id="PF17827">
    <property type="entry name" value="PrmC_N"/>
    <property type="match status" value="1"/>
</dbReference>
<dbReference type="FunFam" id="3.40.50.150:FF:000053">
    <property type="entry name" value="Release factor glutamine methyltransferase"/>
    <property type="match status" value="1"/>
</dbReference>
<evidence type="ECO:0000256" key="5">
    <source>
        <dbReference type="HAMAP-Rule" id="MF_02126"/>
    </source>
</evidence>
<comment type="catalytic activity">
    <reaction evidence="4 5">
        <text>L-glutaminyl-[peptide chain release factor] + S-adenosyl-L-methionine = N(5)-methyl-L-glutaminyl-[peptide chain release factor] + S-adenosyl-L-homocysteine + H(+)</text>
        <dbReference type="Rhea" id="RHEA:42896"/>
        <dbReference type="Rhea" id="RHEA-COMP:10271"/>
        <dbReference type="Rhea" id="RHEA-COMP:10272"/>
        <dbReference type="ChEBI" id="CHEBI:15378"/>
        <dbReference type="ChEBI" id="CHEBI:30011"/>
        <dbReference type="ChEBI" id="CHEBI:57856"/>
        <dbReference type="ChEBI" id="CHEBI:59789"/>
        <dbReference type="ChEBI" id="CHEBI:61891"/>
        <dbReference type="EC" id="2.1.1.297"/>
    </reaction>
</comment>
<feature type="domain" description="Methyltransferase small" evidence="6">
    <location>
        <begin position="109"/>
        <end position="190"/>
    </location>
</feature>
<evidence type="ECO:0000256" key="4">
    <source>
        <dbReference type="ARBA" id="ARBA00048391"/>
    </source>
</evidence>
<dbReference type="RefSeq" id="WP_206558749.1">
    <property type="nucleotide sequence ID" value="NZ_JAFKCZ010000001.1"/>
</dbReference>
<keyword evidence="2 5" id="KW-0808">Transferase</keyword>